<dbReference type="Proteomes" id="UP000479710">
    <property type="component" value="Unassembled WGS sequence"/>
</dbReference>
<dbReference type="InterPro" id="IPR055802">
    <property type="entry name" value="DUF7378"/>
</dbReference>
<keyword evidence="4" id="KW-1185">Reference proteome</keyword>
<evidence type="ECO:0000313" key="3">
    <source>
        <dbReference type="EMBL" id="KAF0918152.1"/>
    </source>
</evidence>
<feature type="transmembrane region" description="Helical" evidence="1">
    <location>
        <begin position="20"/>
        <end position="42"/>
    </location>
</feature>
<gene>
    <name evidence="3" type="ORF">E2562_022719</name>
</gene>
<sequence length="111" mass="12197">MALGFWHTIPAFYSSAPWRVPMWLSWGVYMSLASWVDFYVELFLPLTPLALEKAFFYGGVLFGSVALGVMELAVLATCADARVLAGCTCVVAACITGVVVFWARIACVYRD</sequence>
<keyword evidence="1" id="KW-0812">Transmembrane</keyword>
<name>A0A6G1E0Y2_9ORYZ</name>
<accession>A0A6G1E0Y2</accession>
<dbReference type="Pfam" id="PF24095">
    <property type="entry name" value="DUF7378"/>
    <property type="match status" value="1"/>
</dbReference>
<evidence type="ECO:0000256" key="1">
    <source>
        <dbReference type="SAM" id="Phobius"/>
    </source>
</evidence>
<feature type="domain" description="DUF7378" evidence="2">
    <location>
        <begin position="5"/>
        <end position="110"/>
    </location>
</feature>
<feature type="transmembrane region" description="Helical" evidence="1">
    <location>
        <begin position="54"/>
        <end position="77"/>
    </location>
</feature>
<feature type="transmembrane region" description="Helical" evidence="1">
    <location>
        <begin position="83"/>
        <end position="103"/>
    </location>
</feature>
<keyword evidence="1" id="KW-0472">Membrane</keyword>
<proteinExistence type="predicted"/>
<organism evidence="3 4">
    <name type="scientific">Oryza meyeriana var. granulata</name>
    <dbReference type="NCBI Taxonomy" id="110450"/>
    <lineage>
        <taxon>Eukaryota</taxon>
        <taxon>Viridiplantae</taxon>
        <taxon>Streptophyta</taxon>
        <taxon>Embryophyta</taxon>
        <taxon>Tracheophyta</taxon>
        <taxon>Spermatophyta</taxon>
        <taxon>Magnoliopsida</taxon>
        <taxon>Liliopsida</taxon>
        <taxon>Poales</taxon>
        <taxon>Poaceae</taxon>
        <taxon>BOP clade</taxon>
        <taxon>Oryzoideae</taxon>
        <taxon>Oryzeae</taxon>
        <taxon>Oryzinae</taxon>
        <taxon>Oryza</taxon>
        <taxon>Oryza meyeriana</taxon>
    </lineage>
</organism>
<dbReference type="EMBL" id="SPHZ02000005">
    <property type="protein sequence ID" value="KAF0918152.1"/>
    <property type="molecule type" value="Genomic_DNA"/>
</dbReference>
<reference evidence="3 4" key="1">
    <citation type="submission" date="2019-11" db="EMBL/GenBank/DDBJ databases">
        <title>Whole genome sequence of Oryza granulata.</title>
        <authorList>
            <person name="Li W."/>
        </authorList>
    </citation>
    <scope>NUCLEOTIDE SEQUENCE [LARGE SCALE GENOMIC DNA]</scope>
    <source>
        <strain evidence="4">cv. Menghai</strain>
        <tissue evidence="3">Leaf</tissue>
    </source>
</reference>
<dbReference type="AlphaFoldDB" id="A0A6G1E0Y2"/>
<comment type="caution">
    <text evidence="3">The sequence shown here is derived from an EMBL/GenBank/DDBJ whole genome shotgun (WGS) entry which is preliminary data.</text>
</comment>
<evidence type="ECO:0000259" key="2">
    <source>
        <dbReference type="Pfam" id="PF24095"/>
    </source>
</evidence>
<keyword evidence="1" id="KW-1133">Transmembrane helix</keyword>
<protein>
    <recommendedName>
        <fullName evidence="2">DUF7378 domain-containing protein</fullName>
    </recommendedName>
</protein>
<dbReference type="OrthoDB" id="590548at2759"/>
<evidence type="ECO:0000313" key="4">
    <source>
        <dbReference type="Proteomes" id="UP000479710"/>
    </source>
</evidence>